<dbReference type="OrthoDB" id="159299at2759"/>
<evidence type="ECO:0000313" key="5">
    <source>
        <dbReference type="Proteomes" id="UP000504610"/>
    </source>
</evidence>
<evidence type="ECO:0000256" key="2">
    <source>
        <dbReference type="ARBA" id="ARBA00022692"/>
    </source>
</evidence>
<organism evidence="5 6">
    <name type="scientific">Raphanus sativus</name>
    <name type="common">Radish</name>
    <name type="synonym">Raphanus raphanistrum var. sativus</name>
    <dbReference type="NCBI Taxonomy" id="3726"/>
    <lineage>
        <taxon>Eukaryota</taxon>
        <taxon>Viridiplantae</taxon>
        <taxon>Streptophyta</taxon>
        <taxon>Embryophyta</taxon>
        <taxon>Tracheophyta</taxon>
        <taxon>Spermatophyta</taxon>
        <taxon>Magnoliopsida</taxon>
        <taxon>eudicotyledons</taxon>
        <taxon>Gunneridae</taxon>
        <taxon>Pentapetalae</taxon>
        <taxon>rosids</taxon>
        <taxon>malvids</taxon>
        <taxon>Brassicales</taxon>
        <taxon>Brassicaceae</taxon>
        <taxon>Brassiceae</taxon>
        <taxon>Raphanus</taxon>
    </lineage>
</organism>
<dbReference type="Pfam" id="PF02466">
    <property type="entry name" value="Tim17"/>
    <property type="match status" value="1"/>
</dbReference>
<dbReference type="PANTHER" id="PTHR15371">
    <property type="entry name" value="TIM23"/>
    <property type="match status" value="1"/>
</dbReference>
<dbReference type="RefSeq" id="XP_018450898.1">
    <property type="nucleotide sequence ID" value="XM_018595396.2"/>
</dbReference>
<evidence type="ECO:0000313" key="6">
    <source>
        <dbReference type="RefSeq" id="XP_018450898.1"/>
    </source>
</evidence>
<protein>
    <submittedName>
        <fullName evidence="6">Mitochondrial import inner membrane translocase subunit TIM23-1</fullName>
    </submittedName>
</protein>
<name>A0A6J0KTI3_RAPSA</name>
<evidence type="ECO:0000256" key="1">
    <source>
        <dbReference type="ARBA" id="ARBA00004141"/>
    </source>
</evidence>
<dbReference type="AlphaFoldDB" id="A0A6J0KTI3"/>
<accession>A0A6J0KTI3</accession>
<gene>
    <name evidence="6" type="primary">LOC108822347</name>
</gene>
<keyword evidence="4" id="KW-0472">Membrane</keyword>
<keyword evidence="2" id="KW-0812">Transmembrane</keyword>
<proteinExistence type="predicted"/>
<reference evidence="6" key="2">
    <citation type="submission" date="2025-08" db="UniProtKB">
        <authorList>
            <consortium name="RefSeq"/>
        </authorList>
    </citation>
    <scope>IDENTIFICATION</scope>
    <source>
        <tissue evidence="6">Leaf</tissue>
    </source>
</reference>
<dbReference type="GO" id="GO:0008320">
    <property type="term" value="F:protein transmembrane transporter activity"/>
    <property type="evidence" value="ECO:0007669"/>
    <property type="project" value="TreeGrafter"/>
</dbReference>
<dbReference type="PANTHER" id="PTHR15371:SF26">
    <property type="entry name" value="GENOME ASSEMBLY, CHROMOSOME: A08"/>
    <property type="match status" value="1"/>
</dbReference>
<comment type="subcellular location">
    <subcellularLocation>
        <location evidence="1">Membrane</location>
        <topology evidence="1">Multi-pass membrane protein</topology>
    </subcellularLocation>
</comment>
<sequence>MATDHHHTSSDESTRLYNPYQHFDVPIKAHHLYKLPTSPEYLFTEESLKKRRSWGENLSFYTGTGYLGGSLAGAAAGFFSGVGSFEYGDTAKLKVNRILNSSGHAGRSLGCKVGVVGLIYAGIESGVVAYTDRDDAWTKVVAGIGTGAVFRAARGVRAAAVAGVLGGMASGAFVVGKRVLKRYAYI</sequence>
<dbReference type="GeneID" id="108822347"/>
<keyword evidence="5" id="KW-1185">Reference proteome</keyword>
<evidence type="ECO:0000256" key="4">
    <source>
        <dbReference type="ARBA" id="ARBA00023136"/>
    </source>
</evidence>
<dbReference type="KEGG" id="rsz:108822347"/>
<dbReference type="InterPro" id="IPR045238">
    <property type="entry name" value="Tim23-like"/>
</dbReference>
<evidence type="ECO:0000256" key="3">
    <source>
        <dbReference type="ARBA" id="ARBA00022989"/>
    </source>
</evidence>
<dbReference type="GO" id="GO:0005744">
    <property type="term" value="C:TIM23 mitochondrial import inner membrane translocase complex"/>
    <property type="evidence" value="ECO:0007669"/>
    <property type="project" value="TreeGrafter"/>
</dbReference>
<dbReference type="Proteomes" id="UP000504610">
    <property type="component" value="Chromosome 8"/>
</dbReference>
<keyword evidence="3" id="KW-1133">Transmembrane helix</keyword>
<dbReference type="GO" id="GO:0030150">
    <property type="term" value="P:protein import into mitochondrial matrix"/>
    <property type="evidence" value="ECO:0007669"/>
    <property type="project" value="TreeGrafter"/>
</dbReference>
<reference evidence="5" key="1">
    <citation type="journal article" date="2019" name="Database">
        <title>The radish genome database (RadishGD): an integrated information resource for radish genomics.</title>
        <authorList>
            <person name="Yu H.J."/>
            <person name="Baek S."/>
            <person name="Lee Y.J."/>
            <person name="Cho A."/>
            <person name="Mun J.H."/>
        </authorList>
    </citation>
    <scope>NUCLEOTIDE SEQUENCE [LARGE SCALE GENOMIC DNA]</scope>
    <source>
        <strain evidence="5">cv. WK10039</strain>
    </source>
</reference>